<evidence type="ECO:0000313" key="2">
    <source>
        <dbReference type="Proteomes" id="UP001224661"/>
    </source>
</evidence>
<protein>
    <submittedName>
        <fullName evidence="1">AAA family ATPase</fullName>
    </submittedName>
</protein>
<proteinExistence type="predicted"/>
<dbReference type="Pfam" id="PF13671">
    <property type="entry name" value="AAA_33"/>
    <property type="match status" value="1"/>
</dbReference>
<dbReference type="Gene3D" id="3.40.50.300">
    <property type="entry name" value="P-loop containing nucleotide triphosphate hydrolases"/>
    <property type="match status" value="1"/>
</dbReference>
<dbReference type="InterPro" id="IPR027417">
    <property type="entry name" value="P-loop_NTPase"/>
</dbReference>
<accession>A0ABT6S2M9</accession>
<keyword evidence="2" id="KW-1185">Reference proteome</keyword>
<name>A0ABT6S2M9_9ACTN</name>
<dbReference type="Proteomes" id="UP001224661">
    <property type="component" value="Unassembled WGS sequence"/>
</dbReference>
<gene>
    <name evidence="1" type="ORF">QIS99_28880</name>
</gene>
<dbReference type="SUPFAM" id="SSF52540">
    <property type="entry name" value="P-loop containing nucleoside triphosphate hydrolases"/>
    <property type="match status" value="1"/>
</dbReference>
<comment type="caution">
    <text evidence="1">The sequence shown here is derived from an EMBL/GenBank/DDBJ whole genome shotgun (WGS) entry which is preliminary data.</text>
</comment>
<organism evidence="1 2">
    <name type="scientific">Streptomyces solicavernae</name>
    <dbReference type="NCBI Taxonomy" id="3043614"/>
    <lineage>
        <taxon>Bacteria</taxon>
        <taxon>Bacillati</taxon>
        <taxon>Actinomycetota</taxon>
        <taxon>Actinomycetes</taxon>
        <taxon>Kitasatosporales</taxon>
        <taxon>Streptomycetaceae</taxon>
        <taxon>Streptomyces</taxon>
    </lineage>
</organism>
<reference evidence="1 2" key="1">
    <citation type="submission" date="2023-05" db="EMBL/GenBank/DDBJ databases">
        <title>Draft genome sequence of Streptomyces sp. B-S-A8 isolated from a cave soil in Thailand.</title>
        <authorList>
            <person name="Chamroensaksri N."/>
            <person name="Muangham S."/>
        </authorList>
    </citation>
    <scope>NUCLEOTIDE SEQUENCE [LARGE SCALE GENOMIC DNA]</scope>
    <source>
        <strain evidence="1 2">B-S-A8</strain>
    </source>
</reference>
<evidence type="ECO:0000313" key="1">
    <source>
        <dbReference type="EMBL" id="MDI3390176.1"/>
    </source>
</evidence>
<dbReference type="RefSeq" id="WP_282516655.1">
    <property type="nucleotide sequence ID" value="NZ_JASCIR010000041.1"/>
</dbReference>
<sequence>MARHNPEWNPELLRKHRKEIGLTLEDTGEKLREIAERHGFNIAANFQTIWGHEKGSVYPGPHYRRAYCRLYRRNEAQLGFRRALPGEDAPVESATVLLPAPRGQSQDDQPEAVQRALSSIREGTDDVDGGMLRSRVLDAWRRRTSGGVTDGPTVVLVGGFAGSGKSEFAKFLGGLTGWPILDKDSLTRPLVDQLLVALGGEAHDRSSALYREKVRPLEYRCLMEAAWDNVDCGISTILDAPFISEFSQTEWMQRFQNRCRSKRVSVATIWVECDPESMREYIEFRGAARDAWKMEAWDDYVATLNLEMRPQGPHFVVDNRLGAAVALVDEARDVLSGGAL</sequence>
<dbReference type="EMBL" id="JASCIR010000041">
    <property type="protein sequence ID" value="MDI3390176.1"/>
    <property type="molecule type" value="Genomic_DNA"/>
</dbReference>